<dbReference type="Gene3D" id="3.40.190.10">
    <property type="entry name" value="Periplasmic binding protein-like II"/>
    <property type="match status" value="2"/>
</dbReference>
<evidence type="ECO:0000256" key="2">
    <source>
        <dbReference type="ARBA" id="ARBA00010742"/>
    </source>
</evidence>
<evidence type="ECO:0000256" key="1">
    <source>
        <dbReference type="ARBA" id="ARBA00004418"/>
    </source>
</evidence>
<dbReference type="Pfam" id="PF22384">
    <property type="entry name" value="PBP2_Ca3427_like"/>
    <property type="match status" value="1"/>
</dbReference>
<dbReference type="GeneID" id="92207049"/>
<gene>
    <name evidence="5" type="ORF">LODBEIA_P18530</name>
</gene>
<feature type="domain" description="Ca3427-like PBP 2" evidence="4">
    <location>
        <begin position="88"/>
        <end position="193"/>
    </location>
</feature>
<protein>
    <recommendedName>
        <fullName evidence="4">Ca3427-like PBP 2 domain-containing protein</fullName>
    </recommendedName>
</protein>
<evidence type="ECO:0000313" key="5">
    <source>
        <dbReference type="EMBL" id="CAK9437475.1"/>
    </source>
</evidence>
<dbReference type="PANTHER" id="PTHR30024">
    <property type="entry name" value="ALIPHATIC SULFONATES-BINDING PROTEIN-RELATED"/>
    <property type="match status" value="1"/>
</dbReference>
<dbReference type="PANTHER" id="PTHR30024:SF47">
    <property type="entry name" value="TAURINE-BINDING PERIPLASMIC PROTEIN"/>
    <property type="match status" value="1"/>
</dbReference>
<keyword evidence="6" id="KW-1185">Reference proteome</keyword>
<evidence type="ECO:0000256" key="3">
    <source>
        <dbReference type="ARBA" id="ARBA00022729"/>
    </source>
</evidence>
<dbReference type="SUPFAM" id="SSF53850">
    <property type="entry name" value="Periplasmic binding protein-like II"/>
    <property type="match status" value="1"/>
</dbReference>
<dbReference type="InterPro" id="IPR054364">
    <property type="entry name" value="Ca3427-like_PBP2"/>
</dbReference>
<dbReference type="EMBL" id="OZ022406">
    <property type="protein sequence ID" value="CAK9437475.1"/>
    <property type="molecule type" value="Genomic_DNA"/>
</dbReference>
<keyword evidence="3" id="KW-0732">Signal</keyword>
<comment type="subcellular location">
    <subcellularLocation>
        <location evidence="1">Periplasm</location>
    </subcellularLocation>
</comment>
<dbReference type="RefSeq" id="XP_066828791.1">
    <property type="nucleotide sequence ID" value="XM_066971787.1"/>
</dbReference>
<sequence length="310" mass="34093">MSKLRVAYIPEHFSTPLFFAEQQGYYAGKNLAVEFVKVPEGSGRLINLLNNDEVDVAIGLTEAFIANIAKGNDMIKLLDNYVKSPLLWAVSTGANRTNITSLPDLSQHGKIGISRIGSGSYVMSFVLAHKLGMDKFNEFVICSNFSNLRDSVNHVASRVGAVGSAGPSDAFMWEYFTSKKYYDSGEIKQIGEIYTPWPSWVLAASTKSVQSKKSDISSFVAAVNQGIAYYNEHTDEAVEYIAANLDYSAEDAREWTKTVEFNESIGTVPLDWDVIVKRTTDLLKSAGVLSGHSDAEIEARLDANVFKSNI</sequence>
<dbReference type="Proteomes" id="UP001497383">
    <property type="component" value="Chromosome 2"/>
</dbReference>
<reference evidence="5 6" key="1">
    <citation type="submission" date="2024-03" db="EMBL/GenBank/DDBJ databases">
        <authorList>
            <person name="Brejova B."/>
        </authorList>
    </citation>
    <scope>NUCLEOTIDE SEQUENCE [LARGE SCALE GENOMIC DNA]</scope>
    <source>
        <strain evidence="5 6">CBS 14171</strain>
    </source>
</reference>
<proteinExistence type="inferred from homology"/>
<evidence type="ECO:0000313" key="6">
    <source>
        <dbReference type="Proteomes" id="UP001497383"/>
    </source>
</evidence>
<comment type="similarity">
    <text evidence="2">Belongs to the bacterial solute-binding protein SsuA/TauA family.</text>
</comment>
<organism evidence="5 6">
    <name type="scientific">Lodderomyces beijingensis</name>
    <dbReference type="NCBI Taxonomy" id="1775926"/>
    <lineage>
        <taxon>Eukaryota</taxon>
        <taxon>Fungi</taxon>
        <taxon>Dikarya</taxon>
        <taxon>Ascomycota</taxon>
        <taxon>Saccharomycotina</taxon>
        <taxon>Pichiomycetes</taxon>
        <taxon>Debaryomycetaceae</taxon>
        <taxon>Candida/Lodderomyces clade</taxon>
        <taxon>Lodderomyces</taxon>
    </lineage>
</organism>
<accession>A0ABP0ZHI8</accession>
<name>A0ABP0ZHI8_9ASCO</name>
<evidence type="ECO:0000259" key="4">
    <source>
        <dbReference type="Pfam" id="PF22384"/>
    </source>
</evidence>
<dbReference type="CDD" id="cd13637">
    <property type="entry name" value="PBP2_Ca3427_like"/>
    <property type="match status" value="1"/>
</dbReference>